<dbReference type="InterPro" id="IPR011006">
    <property type="entry name" value="CheY-like_superfamily"/>
</dbReference>
<dbReference type="GO" id="GO:0003677">
    <property type="term" value="F:DNA binding"/>
    <property type="evidence" value="ECO:0007669"/>
    <property type="project" value="UniProtKB-KW"/>
</dbReference>
<dbReference type="PANTHER" id="PTHR45566">
    <property type="entry name" value="HTH-TYPE TRANSCRIPTIONAL REGULATOR YHJB-RELATED"/>
    <property type="match status" value="1"/>
</dbReference>
<protein>
    <submittedName>
        <fullName evidence="3">DNA-binding response regulator, NarL/FixJ family, contains REC and HTH domains</fullName>
    </submittedName>
</protein>
<organism evidence="3 4">
    <name type="scientific">Salegentibacter agarivorans</name>
    <dbReference type="NCBI Taxonomy" id="345907"/>
    <lineage>
        <taxon>Bacteria</taxon>
        <taxon>Pseudomonadati</taxon>
        <taxon>Bacteroidota</taxon>
        <taxon>Flavobacteriia</taxon>
        <taxon>Flavobacteriales</taxon>
        <taxon>Flavobacteriaceae</taxon>
        <taxon>Salegentibacter</taxon>
    </lineage>
</organism>
<dbReference type="Gene3D" id="3.40.50.2300">
    <property type="match status" value="1"/>
</dbReference>
<dbReference type="AlphaFoldDB" id="A0A1I2KXX3"/>
<feature type="domain" description="Response regulatory" evidence="2">
    <location>
        <begin position="4"/>
        <end position="132"/>
    </location>
</feature>
<accession>A0A1I2KXX3</accession>
<keyword evidence="3" id="KW-0238">DNA-binding</keyword>
<name>A0A1I2KXX3_9FLAO</name>
<dbReference type="SUPFAM" id="SSF52172">
    <property type="entry name" value="CheY-like"/>
    <property type="match status" value="1"/>
</dbReference>
<reference evidence="4" key="1">
    <citation type="submission" date="2016-10" db="EMBL/GenBank/DDBJ databases">
        <authorList>
            <person name="Varghese N."/>
            <person name="Submissions S."/>
        </authorList>
    </citation>
    <scope>NUCLEOTIDE SEQUENCE [LARGE SCALE GENOMIC DNA]</scope>
    <source>
        <strain evidence="4">DSM 23515</strain>
    </source>
</reference>
<gene>
    <name evidence="3" type="ORF">SAMN04488033_10557</name>
</gene>
<dbReference type="PROSITE" id="PS50110">
    <property type="entry name" value="RESPONSE_REGULATORY"/>
    <property type="match status" value="1"/>
</dbReference>
<dbReference type="EMBL" id="FOOH01000005">
    <property type="protein sequence ID" value="SFF69891.1"/>
    <property type="molecule type" value="Genomic_DNA"/>
</dbReference>
<dbReference type="GO" id="GO:0000160">
    <property type="term" value="P:phosphorelay signal transduction system"/>
    <property type="evidence" value="ECO:0007669"/>
    <property type="project" value="InterPro"/>
</dbReference>
<evidence type="ECO:0000313" key="3">
    <source>
        <dbReference type="EMBL" id="SFF69891.1"/>
    </source>
</evidence>
<keyword evidence="4" id="KW-1185">Reference proteome</keyword>
<dbReference type="InterPro" id="IPR051015">
    <property type="entry name" value="EvgA-like"/>
</dbReference>
<evidence type="ECO:0000313" key="4">
    <source>
        <dbReference type="Proteomes" id="UP000199116"/>
    </source>
</evidence>
<sequence>MFKKILVAEDMDSINQAVSLVLKDLGITEVVHVQYCDQAWLKAKRAIQDNNHFDLLICDLSFKQDYRDEKITSGQELISILKNEDPNLKVIVNSIEDHPQTVRDLWNSGNIDAYVCKDRNGLKDLKEAIKAVSKNKKYNSPSIEKALKQKNLLSLNEFEISIVKYLSNGYTQDEIERELKKKNIKPSSRSAIEKRLKELREEFKANTNPHLIGIMKDLKLI</sequence>
<dbReference type="InterPro" id="IPR001789">
    <property type="entry name" value="Sig_transdc_resp-reg_receiver"/>
</dbReference>
<keyword evidence="1" id="KW-0597">Phosphoprotein</keyword>
<evidence type="ECO:0000259" key="2">
    <source>
        <dbReference type="PROSITE" id="PS50110"/>
    </source>
</evidence>
<proteinExistence type="predicted"/>
<dbReference type="RefSeq" id="WP_075325834.1">
    <property type="nucleotide sequence ID" value="NZ_FOOH01000005.1"/>
</dbReference>
<dbReference type="PANTHER" id="PTHR45566:SF2">
    <property type="entry name" value="NARL SUBFAMILY"/>
    <property type="match status" value="1"/>
</dbReference>
<dbReference type="Proteomes" id="UP000199116">
    <property type="component" value="Unassembled WGS sequence"/>
</dbReference>
<evidence type="ECO:0000256" key="1">
    <source>
        <dbReference type="PROSITE-ProRule" id="PRU00169"/>
    </source>
</evidence>
<dbReference type="Pfam" id="PF00072">
    <property type="entry name" value="Response_reg"/>
    <property type="match status" value="1"/>
</dbReference>
<dbReference type="CDD" id="cd00156">
    <property type="entry name" value="REC"/>
    <property type="match status" value="1"/>
</dbReference>
<dbReference type="SMART" id="SM00448">
    <property type="entry name" value="REC"/>
    <property type="match status" value="1"/>
</dbReference>
<feature type="modified residue" description="4-aspartylphosphate" evidence="1">
    <location>
        <position position="59"/>
    </location>
</feature>